<dbReference type="EMBL" id="BEYU01000016">
    <property type="protein sequence ID" value="GBG25877.1"/>
    <property type="molecule type" value="Genomic_DNA"/>
</dbReference>
<evidence type="ECO:0000313" key="1">
    <source>
        <dbReference type="EMBL" id="GBG25877.1"/>
    </source>
</evidence>
<proteinExistence type="predicted"/>
<sequence length="384" mass="41118">MPDDANEHALYRYERSGGEYAFADSHAFMLEEERSLLPGLVTDGPYVVITRGHKPLTYVRSDVGNWSMVPETVDHTEKDIKFYNTKFTMYATGRSATMFVLMSTYNLREGMVAVYTRDAGSDWQLESSIGPVRDDRADVQNYAGEVFASLDKDTVFVTEQTDDFPSHTLGCPEFCSRRGRLGRGTRPHRQRVVGPEQGTRSVSALAISSRGAFAGQSSAAVNGTANAGAVVGVLTAPPHECPDGDRSLCVAGEIYAASVTQGLLRGLESATLDAALLDPAGGAEALVEILELVCGGACQLRSKHWRSVFAVPPSSRCHALAAALRVTDEEVAVRASDGEVVVEYAATGEAGAEGDALTEEEIEALGRVRALVDTVMDAAMDAVE</sequence>
<accession>A0A2R5G4C6</accession>
<name>A0A2R5G4C6_9STRA</name>
<dbReference type="AlphaFoldDB" id="A0A2R5G4C6"/>
<comment type="caution">
    <text evidence="1">The sequence shown here is derived from an EMBL/GenBank/DDBJ whole genome shotgun (WGS) entry which is preliminary data.</text>
</comment>
<protein>
    <submittedName>
        <fullName evidence="1">Uncharacterized protein</fullName>
    </submittedName>
</protein>
<dbReference type="InParanoid" id="A0A2R5G4C6"/>
<reference evidence="1 2" key="1">
    <citation type="submission" date="2017-12" db="EMBL/GenBank/DDBJ databases">
        <title>Sequencing, de novo assembly and annotation of complete genome of a new Thraustochytrid species, strain FCC1311.</title>
        <authorList>
            <person name="Sedici K."/>
            <person name="Godart F."/>
            <person name="Aiese Cigliano R."/>
            <person name="Sanseverino W."/>
            <person name="Barakat M."/>
            <person name="Ortet P."/>
            <person name="Marechal E."/>
            <person name="Cagnac O."/>
            <person name="Amato A."/>
        </authorList>
    </citation>
    <scope>NUCLEOTIDE SEQUENCE [LARGE SCALE GENOMIC DNA]</scope>
</reference>
<gene>
    <name evidence="1" type="ORF">FCC1311_020962</name>
</gene>
<dbReference type="Proteomes" id="UP000241890">
    <property type="component" value="Unassembled WGS sequence"/>
</dbReference>
<organism evidence="1 2">
    <name type="scientific">Hondaea fermentalgiana</name>
    <dbReference type="NCBI Taxonomy" id="2315210"/>
    <lineage>
        <taxon>Eukaryota</taxon>
        <taxon>Sar</taxon>
        <taxon>Stramenopiles</taxon>
        <taxon>Bigyra</taxon>
        <taxon>Labyrinthulomycetes</taxon>
        <taxon>Thraustochytrida</taxon>
        <taxon>Thraustochytriidae</taxon>
        <taxon>Hondaea</taxon>
    </lineage>
</organism>
<evidence type="ECO:0000313" key="2">
    <source>
        <dbReference type="Proteomes" id="UP000241890"/>
    </source>
</evidence>
<keyword evidence="2" id="KW-1185">Reference proteome</keyword>